<name>A0A2G1XHY5_STRCJ</name>
<comment type="caution">
    <text evidence="1">The sequence shown here is derived from an EMBL/GenBank/DDBJ whole genome shotgun (WGS) entry which is preliminary data.</text>
</comment>
<keyword evidence="2" id="KW-1185">Reference proteome</keyword>
<evidence type="ECO:0000313" key="2">
    <source>
        <dbReference type="Proteomes" id="UP000222531"/>
    </source>
</evidence>
<dbReference type="Proteomes" id="UP000222531">
    <property type="component" value="Unassembled WGS sequence"/>
</dbReference>
<dbReference type="AlphaFoldDB" id="A0A2G1XHY5"/>
<organism evidence="1 2">
    <name type="scientific">Streptomyces cinnamoneus</name>
    <name type="common">Streptoverticillium cinnamoneum</name>
    <dbReference type="NCBI Taxonomy" id="53446"/>
    <lineage>
        <taxon>Bacteria</taxon>
        <taxon>Bacillati</taxon>
        <taxon>Actinomycetota</taxon>
        <taxon>Actinomycetes</taxon>
        <taxon>Kitasatosporales</taxon>
        <taxon>Streptomycetaceae</taxon>
        <taxon>Streptomyces</taxon>
        <taxon>Streptomyces cinnamoneus group</taxon>
    </lineage>
</organism>
<evidence type="ECO:0000313" key="1">
    <source>
        <dbReference type="EMBL" id="PHQ50739.1"/>
    </source>
</evidence>
<reference evidence="1 2" key="1">
    <citation type="journal article" date="2017" name="Biochemistry">
        <title>Identification of the Biosynthetic Pathway for the Antibiotic Bicyclomycin.</title>
        <authorList>
            <person name="Patteson J."/>
            <person name="Cai W."/>
            <person name="Johnson R.A."/>
            <person name="Santa Maria K."/>
            <person name="Li B."/>
        </authorList>
    </citation>
    <scope>NUCLEOTIDE SEQUENCE [LARGE SCALE GENOMIC DNA]</scope>
    <source>
        <strain evidence="1 2">ATCC 21532</strain>
    </source>
</reference>
<proteinExistence type="predicted"/>
<gene>
    <name evidence="1" type="ORF">BLA24_18330</name>
</gene>
<sequence>MNHVREETLKNWREKGEGTGSIPFKLADKGFWGSKWRLVSEDLPAIVTGDEAKLGEAFMGSYNLDYEVKGTDSDGSVIVQYSISNTTSKASLMHYVGYGDWLEAFNSDSGPGGNVSQNVVWTEKIPPHGK</sequence>
<dbReference type="RefSeq" id="WP_099200029.1">
    <property type="nucleotide sequence ID" value="NZ_NHZO01000148.1"/>
</dbReference>
<dbReference type="EMBL" id="NHZO01000148">
    <property type="protein sequence ID" value="PHQ50739.1"/>
    <property type="molecule type" value="Genomic_DNA"/>
</dbReference>
<accession>A0A2G1XHY5</accession>
<protein>
    <submittedName>
        <fullName evidence="1">Uncharacterized protein</fullName>
    </submittedName>
</protein>